<gene>
    <name evidence="2" type="ORF">PPNO1_LOCUS1620</name>
</gene>
<evidence type="ECO:0000313" key="3">
    <source>
        <dbReference type="Proteomes" id="UP000838763"/>
    </source>
</evidence>
<dbReference type="PANTHER" id="PTHR42048">
    <property type="entry name" value="ARS-BINDING PROTEIN 2"/>
    <property type="match status" value="1"/>
</dbReference>
<dbReference type="EMBL" id="CALLCH030000003">
    <property type="protein sequence ID" value="CAI4211847.1"/>
    <property type="molecule type" value="Genomic_DNA"/>
</dbReference>
<accession>A0A9P1GWW7</accession>
<protein>
    <submittedName>
        <fullName evidence="2">Uncharacterized protein</fullName>
    </submittedName>
</protein>
<dbReference type="Proteomes" id="UP000838763">
    <property type="component" value="Unassembled WGS sequence"/>
</dbReference>
<dbReference type="OrthoDB" id="2104370at2759"/>
<name>A0A9P1GWW7_9PEZI</name>
<dbReference type="InterPro" id="IPR018562">
    <property type="entry name" value="ARS-binding_2"/>
</dbReference>
<comment type="caution">
    <text evidence="2">The sequence shown here is derived from an EMBL/GenBank/DDBJ whole genome shotgun (WGS) entry which is preliminary data.</text>
</comment>
<proteinExistence type="predicted"/>
<evidence type="ECO:0000313" key="2">
    <source>
        <dbReference type="EMBL" id="CAI4211847.1"/>
    </source>
</evidence>
<reference evidence="2" key="1">
    <citation type="submission" date="2022-11" db="EMBL/GenBank/DDBJ databases">
        <authorList>
            <person name="Scott C."/>
            <person name="Bruce N."/>
        </authorList>
    </citation>
    <scope>NUCLEOTIDE SEQUENCE</scope>
</reference>
<dbReference type="GO" id="GO:0003688">
    <property type="term" value="F:DNA replication origin binding"/>
    <property type="evidence" value="ECO:0007669"/>
    <property type="project" value="TreeGrafter"/>
</dbReference>
<organism evidence="2 3">
    <name type="scientific">Parascedosporium putredinis</name>
    <dbReference type="NCBI Taxonomy" id="1442378"/>
    <lineage>
        <taxon>Eukaryota</taxon>
        <taxon>Fungi</taxon>
        <taxon>Dikarya</taxon>
        <taxon>Ascomycota</taxon>
        <taxon>Pezizomycotina</taxon>
        <taxon>Sordariomycetes</taxon>
        <taxon>Hypocreomycetidae</taxon>
        <taxon>Microascales</taxon>
        <taxon>Microascaceae</taxon>
        <taxon>Parascedosporium</taxon>
    </lineage>
</organism>
<keyword evidence="3" id="KW-1185">Reference proteome</keyword>
<sequence>MTPSGRALFWADEPRSAITPPRPKINKRHGPKVVSSAWKSGSMPSGKTRGRPPINRTPIDVESPWTRDIPPFPSGSTATATTAANLKTPSSMHLAGPGSVSLVPNLPPPAAPTVIPPLRTEALSLASAALPVTSPSVTSKPARPAISLSVPERSGAPVRLATPPPPLPPPAHGPTILQPAAISIPPILTAMQDNETTTTTSAIPQPPSQSSHPQVDVLRDGIDAELNIKGTGLATLGYGTARPTLGLPPDRCADRAVAEEAAPSSAGDRPNIASLPAPRRGFFDSFDDRTNVDALFSHFVLEAMMADWVDAEGNPAESASAEEASAIITTIIESLWRSSTSNESFLINVAALAGARCS</sequence>
<dbReference type="PANTHER" id="PTHR42048:SF1">
    <property type="entry name" value="ARS-BINDING PROTEIN 2"/>
    <property type="match status" value="1"/>
</dbReference>
<feature type="region of interest" description="Disordered" evidence="1">
    <location>
        <begin position="1"/>
        <end position="79"/>
    </location>
</feature>
<evidence type="ECO:0000256" key="1">
    <source>
        <dbReference type="SAM" id="MobiDB-lite"/>
    </source>
</evidence>
<dbReference type="AlphaFoldDB" id="A0A9P1GWW7"/>